<name>A0A8T1V8E5_9STRA</name>
<dbReference type="Proteomes" id="UP000694044">
    <property type="component" value="Unassembled WGS sequence"/>
</dbReference>
<evidence type="ECO:0000256" key="1">
    <source>
        <dbReference type="SAM" id="MobiDB-lite"/>
    </source>
</evidence>
<reference evidence="2" key="1">
    <citation type="submission" date="2021-02" db="EMBL/GenBank/DDBJ databases">
        <authorList>
            <person name="Palmer J.M."/>
        </authorList>
    </citation>
    <scope>NUCLEOTIDE SEQUENCE</scope>
    <source>
        <strain evidence="2">SCRP734</strain>
    </source>
</reference>
<feature type="region of interest" description="Disordered" evidence="1">
    <location>
        <begin position="69"/>
        <end position="169"/>
    </location>
</feature>
<organism evidence="2 3">
    <name type="scientific">Phytophthora pseudosyringae</name>
    <dbReference type="NCBI Taxonomy" id="221518"/>
    <lineage>
        <taxon>Eukaryota</taxon>
        <taxon>Sar</taxon>
        <taxon>Stramenopiles</taxon>
        <taxon>Oomycota</taxon>
        <taxon>Peronosporomycetes</taxon>
        <taxon>Peronosporales</taxon>
        <taxon>Peronosporaceae</taxon>
        <taxon>Phytophthora</taxon>
    </lineage>
</organism>
<sequence>MPDPVLRFYRPAAAPRSRYTRALQNSRATAPAPLVEPIQPKAVVLGPPALQDVGSGAHASGVYIEPLRVETATEDDESTDEEDHTVDGPGFTGVVPVCIDVQPESDPDGLNTPSIDQTASVESQADTRPPSLQVTSPAHVTSGTRRSRRRRQQTTRASESYALPKRARR</sequence>
<proteinExistence type="predicted"/>
<evidence type="ECO:0000313" key="2">
    <source>
        <dbReference type="EMBL" id="KAG7377301.1"/>
    </source>
</evidence>
<keyword evidence="3" id="KW-1185">Reference proteome</keyword>
<feature type="compositionally biased region" description="Acidic residues" evidence="1">
    <location>
        <begin position="72"/>
        <end position="84"/>
    </location>
</feature>
<protein>
    <submittedName>
        <fullName evidence="2">Uncharacterized protein</fullName>
    </submittedName>
</protein>
<gene>
    <name evidence="2" type="ORF">PHYPSEUDO_011872</name>
</gene>
<evidence type="ECO:0000313" key="3">
    <source>
        <dbReference type="Proteomes" id="UP000694044"/>
    </source>
</evidence>
<accession>A0A8T1V8E5</accession>
<feature type="compositionally biased region" description="Polar residues" evidence="1">
    <location>
        <begin position="111"/>
        <end position="139"/>
    </location>
</feature>
<comment type="caution">
    <text evidence="2">The sequence shown here is derived from an EMBL/GenBank/DDBJ whole genome shotgun (WGS) entry which is preliminary data.</text>
</comment>
<dbReference type="AlphaFoldDB" id="A0A8T1V8E5"/>
<dbReference type="EMBL" id="JAGDFM010000547">
    <property type="protein sequence ID" value="KAG7377301.1"/>
    <property type="molecule type" value="Genomic_DNA"/>
</dbReference>